<evidence type="ECO:0000256" key="4">
    <source>
        <dbReference type="ARBA" id="ARBA00030169"/>
    </source>
</evidence>
<dbReference type="SUPFAM" id="SSF89562">
    <property type="entry name" value="RraA-like"/>
    <property type="match status" value="1"/>
</dbReference>
<name>A0A017TF48_9BACT</name>
<evidence type="ECO:0000256" key="3">
    <source>
        <dbReference type="ARBA" id="ARBA00029596"/>
    </source>
</evidence>
<dbReference type="Gene3D" id="3.50.30.40">
    <property type="entry name" value="Ribonuclease E inhibitor RraA/RraA-like"/>
    <property type="match status" value="1"/>
</dbReference>
<dbReference type="eggNOG" id="COG0684">
    <property type="taxonomic scope" value="Bacteria"/>
</dbReference>
<feature type="binding site" evidence="5">
    <location>
        <position position="123"/>
    </location>
    <ligand>
        <name>substrate</name>
    </ligand>
</feature>
<comment type="cofactor">
    <cofactor evidence="5">
        <name>Mg(2+)</name>
        <dbReference type="ChEBI" id="CHEBI:18420"/>
    </cofactor>
</comment>
<dbReference type="AlphaFoldDB" id="A0A017TF48"/>
<dbReference type="CDD" id="cd16841">
    <property type="entry name" value="RraA_family"/>
    <property type="match status" value="1"/>
</dbReference>
<proteinExistence type="predicted"/>
<evidence type="ECO:0000256" key="5">
    <source>
        <dbReference type="PIRSR" id="PIRSR605493-1"/>
    </source>
</evidence>
<dbReference type="STRING" id="1192034.CAP_0275"/>
<comment type="cofactor">
    <cofactor evidence="1">
        <name>a divalent metal cation</name>
        <dbReference type="ChEBI" id="CHEBI:60240"/>
    </cofactor>
</comment>
<dbReference type="PANTHER" id="PTHR33254">
    <property type="entry name" value="4-HYDROXY-4-METHYL-2-OXOGLUTARATE ALDOLASE 3-RELATED"/>
    <property type="match status" value="1"/>
</dbReference>
<evidence type="ECO:0000313" key="7">
    <source>
        <dbReference type="Proteomes" id="UP000019678"/>
    </source>
</evidence>
<keyword evidence="5" id="KW-0460">Magnesium</keyword>
<dbReference type="InterPro" id="IPR036704">
    <property type="entry name" value="RraA/RraA-like_sf"/>
</dbReference>
<comment type="caution">
    <text evidence="6">The sequence shown here is derived from an EMBL/GenBank/DDBJ whole genome shotgun (WGS) entry which is preliminary data.</text>
</comment>
<reference evidence="6 7" key="1">
    <citation type="submission" date="2013-05" db="EMBL/GenBank/DDBJ databases">
        <title>Genome assembly of Chondromyces apiculatus DSM 436.</title>
        <authorList>
            <person name="Sharma G."/>
            <person name="Khatri I."/>
            <person name="Kaur C."/>
            <person name="Mayilraj S."/>
            <person name="Subramanian S."/>
        </authorList>
    </citation>
    <scope>NUCLEOTIDE SEQUENCE [LARGE SCALE GENOMIC DNA]</scope>
    <source>
        <strain evidence="6 7">DSM 436</strain>
    </source>
</reference>
<protein>
    <recommendedName>
        <fullName evidence="2">Putative 4-hydroxy-4-methyl-2-oxoglutarate aldolase</fullName>
    </recommendedName>
    <alternativeName>
        <fullName evidence="3">Regulator of ribonuclease activity homolog</fullName>
    </alternativeName>
    <alternativeName>
        <fullName evidence="4">RraA-like protein</fullName>
    </alternativeName>
</protein>
<feature type="binding site" evidence="5">
    <location>
        <position position="122"/>
    </location>
    <ligand>
        <name>substrate</name>
    </ligand>
</feature>
<dbReference type="InterPro" id="IPR005493">
    <property type="entry name" value="RraA/RraA-like"/>
</dbReference>
<dbReference type="PANTHER" id="PTHR33254:SF4">
    <property type="entry name" value="4-HYDROXY-4-METHYL-2-OXOGLUTARATE ALDOLASE 3-RELATED"/>
    <property type="match status" value="1"/>
</dbReference>
<evidence type="ECO:0000256" key="2">
    <source>
        <dbReference type="ARBA" id="ARBA00016549"/>
    </source>
</evidence>
<organism evidence="6 7">
    <name type="scientific">Chondromyces apiculatus DSM 436</name>
    <dbReference type="NCBI Taxonomy" id="1192034"/>
    <lineage>
        <taxon>Bacteria</taxon>
        <taxon>Pseudomonadati</taxon>
        <taxon>Myxococcota</taxon>
        <taxon>Polyangia</taxon>
        <taxon>Polyangiales</taxon>
        <taxon>Polyangiaceae</taxon>
        <taxon>Chondromyces</taxon>
    </lineage>
</organism>
<evidence type="ECO:0000256" key="1">
    <source>
        <dbReference type="ARBA" id="ARBA00001968"/>
    </source>
</evidence>
<sequence>MVGALMACHGIHRIGEETSMDVDAFIRLSPTTFGDVLTRDRVMDHGLRPLWQPMPRLAGPAYPVACPAGDNLMLHVALHRAPPGSVVVVKAGDCDFAMAGGNVCAYAKQRGIAGFVVDGVIRDLAEVRALGFPVFARGVIPIPAPRSKPGIQNAPVVCGGVNVEPGDIVVADEEGIVVVPHGQAQEVLRNAEARAEKDAAQTLDAWVTAHKARVEEALKKLVLP</sequence>
<keyword evidence="5" id="KW-0479">Metal-binding</keyword>
<feature type="binding site" evidence="5">
    <location>
        <begin position="100"/>
        <end position="103"/>
    </location>
    <ligand>
        <name>substrate</name>
    </ligand>
</feature>
<accession>A0A017TF48</accession>
<gene>
    <name evidence="6" type="ORF">CAP_0275</name>
</gene>
<evidence type="ECO:0000313" key="6">
    <source>
        <dbReference type="EMBL" id="EYF07522.1"/>
    </source>
</evidence>
<dbReference type="GO" id="GO:0046872">
    <property type="term" value="F:metal ion binding"/>
    <property type="evidence" value="ECO:0007669"/>
    <property type="project" value="UniProtKB-KW"/>
</dbReference>
<dbReference type="Pfam" id="PF03737">
    <property type="entry name" value="RraA-like"/>
    <property type="match status" value="1"/>
</dbReference>
<keyword evidence="7" id="KW-1185">Reference proteome</keyword>
<dbReference type="Proteomes" id="UP000019678">
    <property type="component" value="Unassembled WGS sequence"/>
</dbReference>
<dbReference type="EMBL" id="ASRX01000010">
    <property type="protein sequence ID" value="EYF07522.1"/>
    <property type="molecule type" value="Genomic_DNA"/>
</dbReference>